<feature type="compositionally biased region" description="Basic residues" evidence="1">
    <location>
        <begin position="52"/>
        <end position="63"/>
    </location>
</feature>
<protein>
    <submittedName>
        <fullName evidence="2">Uncharacterized protein</fullName>
    </submittedName>
</protein>
<dbReference type="EMBL" id="NAJN01001150">
    <property type="protein sequence ID" value="TKA65355.1"/>
    <property type="molecule type" value="Genomic_DNA"/>
</dbReference>
<evidence type="ECO:0000313" key="2">
    <source>
        <dbReference type="EMBL" id="TKA65355.1"/>
    </source>
</evidence>
<dbReference type="AlphaFoldDB" id="A0A4U0WUH7"/>
<accession>A0A4U0WUH7</accession>
<dbReference type="Proteomes" id="UP000308768">
    <property type="component" value="Unassembled WGS sequence"/>
</dbReference>
<reference evidence="2 3" key="1">
    <citation type="submission" date="2017-03" db="EMBL/GenBank/DDBJ databases">
        <title>Genomes of endolithic fungi from Antarctica.</title>
        <authorList>
            <person name="Coleine C."/>
            <person name="Masonjones S."/>
            <person name="Stajich J.E."/>
        </authorList>
    </citation>
    <scope>NUCLEOTIDE SEQUENCE [LARGE SCALE GENOMIC DNA]</scope>
    <source>
        <strain evidence="2 3">CCFEE 5187</strain>
    </source>
</reference>
<sequence length="261" mass="30095">MSPEEARKKKSKAWLQDAAAVGIAALGIKGAFSEWKEMTEQRHSIHELEVKKRQRQKRQRERRRKEERERMQIGMGGAYGNGVVMLPVAQPLGQPLVYADGNPYGKILSAKCEAYKHAHVEIAEALLRIQYTWDKVETQLDVLRNIANGLGERLQVHHNQMLQRLQGKLQAATTMVDSFFGEKEGRAYIITIPRRLRYAIYAKSSLGRIVEDLDRWHREWDPSWIMIARIATPAIDKEITAQKAAKNQSNPSQRYSFREKF</sequence>
<dbReference type="OrthoDB" id="1911848at2759"/>
<name>A0A4U0WUH7_9PEZI</name>
<feature type="compositionally biased region" description="Polar residues" evidence="1">
    <location>
        <begin position="245"/>
        <end position="255"/>
    </location>
</feature>
<feature type="region of interest" description="Disordered" evidence="1">
    <location>
        <begin position="242"/>
        <end position="261"/>
    </location>
</feature>
<evidence type="ECO:0000313" key="3">
    <source>
        <dbReference type="Proteomes" id="UP000308768"/>
    </source>
</evidence>
<evidence type="ECO:0000256" key="1">
    <source>
        <dbReference type="SAM" id="MobiDB-lite"/>
    </source>
</evidence>
<feature type="region of interest" description="Disordered" evidence="1">
    <location>
        <begin position="49"/>
        <end position="69"/>
    </location>
</feature>
<organism evidence="2 3">
    <name type="scientific">Cryomyces minteri</name>
    <dbReference type="NCBI Taxonomy" id="331657"/>
    <lineage>
        <taxon>Eukaryota</taxon>
        <taxon>Fungi</taxon>
        <taxon>Dikarya</taxon>
        <taxon>Ascomycota</taxon>
        <taxon>Pezizomycotina</taxon>
        <taxon>Dothideomycetes</taxon>
        <taxon>Dothideomycetes incertae sedis</taxon>
        <taxon>Cryomyces</taxon>
    </lineage>
</organism>
<proteinExistence type="predicted"/>
<keyword evidence="3" id="KW-1185">Reference proteome</keyword>
<gene>
    <name evidence="2" type="ORF">B0A49_08108</name>
</gene>
<comment type="caution">
    <text evidence="2">The sequence shown here is derived from an EMBL/GenBank/DDBJ whole genome shotgun (WGS) entry which is preliminary data.</text>
</comment>